<protein>
    <recommendedName>
        <fullName evidence="3">RING-type domain-containing protein</fullName>
    </recommendedName>
</protein>
<dbReference type="InterPro" id="IPR001841">
    <property type="entry name" value="Znf_RING"/>
</dbReference>
<evidence type="ECO:0000313" key="5">
    <source>
        <dbReference type="Proteomes" id="UP001630127"/>
    </source>
</evidence>
<keyword evidence="1" id="KW-0479">Metal-binding</keyword>
<dbReference type="Gene3D" id="3.30.40.10">
    <property type="entry name" value="Zinc/RING finger domain, C3HC4 (zinc finger)"/>
    <property type="match status" value="1"/>
</dbReference>
<proteinExistence type="predicted"/>
<evidence type="ECO:0000256" key="2">
    <source>
        <dbReference type="SAM" id="MobiDB-lite"/>
    </source>
</evidence>
<feature type="compositionally biased region" description="Low complexity" evidence="2">
    <location>
        <begin position="58"/>
        <end position="67"/>
    </location>
</feature>
<dbReference type="AlphaFoldDB" id="A0ABD3AVP0"/>
<evidence type="ECO:0000259" key="3">
    <source>
        <dbReference type="PROSITE" id="PS50089"/>
    </source>
</evidence>
<feature type="region of interest" description="Disordered" evidence="2">
    <location>
        <begin position="58"/>
        <end position="81"/>
    </location>
</feature>
<keyword evidence="1" id="KW-0863">Zinc-finger</keyword>
<dbReference type="EMBL" id="JBJUIK010000002">
    <property type="protein sequence ID" value="KAL3535161.1"/>
    <property type="molecule type" value="Genomic_DNA"/>
</dbReference>
<evidence type="ECO:0000256" key="1">
    <source>
        <dbReference type="PROSITE-ProRule" id="PRU00175"/>
    </source>
</evidence>
<evidence type="ECO:0000313" key="4">
    <source>
        <dbReference type="EMBL" id="KAL3535161.1"/>
    </source>
</evidence>
<feature type="compositionally biased region" description="Basic and acidic residues" evidence="2">
    <location>
        <begin position="15"/>
        <end position="29"/>
    </location>
</feature>
<keyword evidence="5" id="KW-1185">Reference proteome</keyword>
<dbReference type="PROSITE" id="PS50089">
    <property type="entry name" value="ZF_RING_2"/>
    <property type="match status" value="1"/>
</dbReference>
<sequence>MDCSHNHDAIINSGEPRKVDQVGEDHTEKKEFCEGVTISEPSSSTITKKGKGINVEASKSLSTSLTKKASKSRRKEIRADEYQSPAPVHHITWDGFDETCESVGETCFLCERDLSSPTFEVEEGDEFEYYDQYFEKSNLLPDVSVLGCGHAFHSQCLDNITPEDQLSDPPCLLCLSCGT</sequence>
<feature type="domain" description="RING-type" evidence="3">
    <location>
        <begin position="107"/>
        <end position="174"/>
    </location>
</feature>
<name>A0ABD3AVP0_9GENT</name>
<comment type="caution">
    <text evidence="4">The sequence shown here is derived from an EMBL/GenBank/DDBJ whole genome shotgun (WGS) entry which is preliminary data.</text>
</comment>
<dbReference type="PANTHER" id="PTHR31150:SF6">
    <property type="entry name" value="ZINC ION BINDING PROTEIN"/>
    <property type="match status" value="1"/>
</dbReference>
<dbReference type="GO" id="GO:0008270">
    <property type="term" value="F:zinc ion binding"/>
    <property type="evidence" value="ECO:0007669"/>
    <property type="project" value="UniProtKB-KW"/>
</dbReference>
<accession>A0ABD3AVP0</accession>
<keyword evidence="1" id="KW-0862">Zinc</keyword>
<feature type="region of interest" description="Disordered" evidence="2">
    <location>
        <begin position="1"/>
        <end position="29"/>
    </location>
</feature>
<dbReference type="SMART" id="SM00184">
    <property type="entry name" value="RING"/>
    <property type="match status" value="1"/>
</dbReference>
<dbReference type="InterPro" id="IPR013083">
    <property type="entry name" value="Znf_RING/FYVE/PHD"/>
</dbReference>
<organism evidence="4 5">
    <name type="scientific">Cinchona calisaya</name>
    <dbReference type="NCBI Taxonomy" id="153742"/>
    <lineage>
        <taxon>Eukaryota</taxon>
        <taxon>Viridiplantae</taxon>
        <taxon>Streptophyta</taxon>
        <taxon>Embryophyta</taxon>
        <taxon>Tracheophyta</taxon>
        <taxon>Spermatophyta</taxon>
        <taxon>Magnoliopsida</taxon>
        <taxon>eudicotyledons</taxon>
        <taxon>Gunneridae</taxon>
        <taxon>Pentapetalae</taxon>
        <taxon>asterids</taxon>
        <taxon>lamiids</taxon>
        <taxon>Gentianales</taxon>
        <taxon>Rubiaceae</taxon>
        <taxon>Cinchonoideae</taxon>
        <taxon>Cinchoneae</taxon>
        <taxon>Cinchona</taxon>
    </lineage>
</organism>
<gene>
    <name evidence="4" type="ORF">ACH5RR_003622</name>
</gene>
<reference evidence="4 5" key="1">
    <citation type="submission" date="2024-11" db="EMBL/GenBank/DDBJ databases">
        <title>A near-complete genome assembly of Cinchona calisaya.</title>
        <authorList>
            <person name="Lian D.C."/>
            <person name="Zhao X.W."/>
            <person name="Wei L."/>
        </authorList>
    </citation>
    <scope>NUCLEOTIDE SEQUENCE [LARGE SCALE GENOMIC DNA]</scope>
    <source>
        <tissue evidence="4">Nenye</tissue>
    </source>
</reference>
<dbReference type="Proteomes" id="UP001630127">
    <property type="component" value="Unassembled WGS sequence"/>
</dbReference>
<dbReference type="PANTHER" id="PTHR31150">
    <property type="entry name" value="EXPRESSED PROTEIN"/>
    <property type="match status" value="1"/>
</dbReference>